<sequence>MEGLLMGELGVIRSYAYWSDRRIRDIASANGIALERRVSWKAKTASMPLIGGLEFAQEARSLDRAEVARRIETAIGDLAVKDFVTPPPAAFAKGVGRVEFAQFTGGVEKRQGVVMHTSTRSSSGVRVDVCLFGSLENTADYVGGSDRPLEGWSSSAARAIALYIRSRGTINNSQWDDPESLAVEALKIATEQGVTGTWDEHEDKPWTRGFTLGHATESEWFAQIYSDVVLDKGRWTFDRDDGISPDVERILIGAPLWVRTPGAHAVTRYRDLRRGSDGQYDGPLLPGLDGQRLRRRRDTMIE</sequence>
<evidence type="ECO:0000313" key="2">
    <source>
        <dbReference type="Proteomes" id="UP000187486"/>
    </source>
</evidence>
<reference evidence="1 2" key="1">
    <citation type="submission" date="2016-01" db="EMBL/GenBank/DDBJ databases">
        <title>Amycolatopsis coloradensis genome sequencing and assembly.</title>
        <authorList>
            <person name="Mayilraj S."/>
        </authorList>
    </citation>
    <scope>NUCLEOTIDE SEQUENCE [LARGE SCALE GENOMIC DNA]</scope>
    <source>
        <strain evidence="1 2">DSM 44225</strain>
    </source>
</reference>
<organism evidence="1 2">
    <name type="scientific">Amycolatopsis coloradensis</name>
    <dbReference type="NCBI Taxonomy" id="76021"/>
    <lineage>
        <taxon>Bacteria</taxon>
        <taxon>Bacillati</taxon>
        <taxon>Actinomycetota</taxon>
        <taxon>Actinomycetes</taxon>
        <taxon>Pseudonocardiales</taxon>
        <taxon>Pseudonocardiaceae</taxon>
        <taxon>Amycolatopsis</taxon>
    </lineage>
</organism>
<protein>
    <submittedName>
        <fullName evidence="1">Uncharacterized protein</fullName>
    </submittedName>
</protein>
<dbReference type="OrthoDB" id="3385464at2"/>
<dbReference type="RefSeq" id="WP_076167308.1">
    <property type="nucleotide sequence ID" value="NZ_JBEZVB010000067.1"/>
</dbReference>
<gene>
    <name evidence="1" type="ORF">BS329_35905</name>
</gene>
<name>A0A1R0KGH9_9PSEU</name>
<dbReference type="AlphaFoldDB" id="A0A1R0KGH9"/>
<comment type="caution">
    <text evidence="1">The sequence shown here is derived from an EMBL/GenBank/DDBJ whole genome shotgun (WGS) entry which is preliminary data.</text>
</comment>
<keyword evidence="2" id="KW-1185">Reference proteome</keyword>
<proteinExistence type="predicted"/>
<dbReference type="Proteomes" id="UP000187486">
    <property type="component" value="Unassembled WGS sequence"/>
</dbReference>
<accession>A0A1R0KGH9</accession>
<dbReference type="EMBL" id="MQUQ01000023">
    <property type="protein sequence ID" value="OLZ44692.1"/>
    <property type="molecule type" value="Genomic_DNA"/>
</dbReference>
<evidence type="ECO:0000313" key="1">
    <source>
        <dbReference type="EMBL" id="OLZ44692.1"/>
    </source>
</evidence>